<comment type="caution">
    <text evidence="8">The sequence shown here is derived from an EMBL/GenBank/DDBJ whole genome shotgun (WGS) entry which is preliminary data.</text>
</comment>
<evidence type="ECO:0000256" key="6">
    <source>
        <dbReference type="ARBA" id="ARBA00023136"/>
    </source>
</evidence>
<reference evidence="8" key="1">
    <citation type="submission" date="2013-08" db="EMBL/GenBank/DDBJ databases">
        <authorList>
            <person name="Mendez C."/>
            <person name="Richter M."/>
            <person name="Ferrer M."/>
            <person name="Sanchez J."/>
        </authorList>
    </citation>
    <scope>NUCLEOTIDE SEQUENCE</scope>
</reference>
<name>T0ZWP4_9ZZZZ</name>
<keyword evidence="5 7" id="KW-1133">Transmembrane helix</keyword>
<feature type="transmembrane region" description="Helical" evidence="7">
    <location>
        <begin position="94"/>
        <end position="115"/>
    </location>
</feature>
<dbReference type="PANTHER" id="PTHR34856:SF2">
    <property type="entry name" value="PROTEIN NRFD"/>
    <property type="match status" value="1"/>
</dbReference>
<comment type="subcellular location">
    <subcellularLocation>
        <location evidence="1">Cell membrane</location>
        <topology evidence="1">Multi-pass membrane protein</topology>
    </subcellularLocation>
</comment>
<gene>
    <name evidence="8" type="ORF">B1A_12629</name>
</gene>
<comment type="similarity">
    <text evidence="2">Belongs to the NrfD family.</text>
</comment>
<dbReference type="GO" id="GO:0005886">
    <property type="term" value="C:plasma membrane"/>
    <property type="evidence" value="ECO:0007669"/>
    <property type="project" value="UniProtKB-SubCell"/>
</dbReference>
<protein>
    <submittedName>
        <fullName evidence="8">Polysulfide reductase NrfD</fullName>
    </submittedName>
</protein>
<dbReference type="AlphaFoldDB" id="T0ZWP4"/>
<accession>T0ZWP4</accession>
<feature type="non-terminal residue" evidence="8">
    <location>
        <position position="165"/>
    </location>
</feature>
<evidence type="ECO:0000313" key="8">
    <source>
        <dbReference type="EMBL" id="EQD52626.1"/>
    </source>
</evidence>
<keyword evidence="6 7" id="KW-0472">Membrane</keyword>
<keyword evidence="4 7" id="KW-0812">Transmembrane</keyword>
<sequence length="165" mass="18236">FMAHIGHIITGMTNQVVWGMPHVFAVFLIVAASGALNTASIASVFGRVAYRPLARLSGLLAIALLIGGLAIVVLDLGRADHLGVALTHFNFRSIFAWNIFLYTGFVAVTGWYLWVMMERRLNRYTRMVGTVAFLWRLILTTGTGSIFGFLIARQPYDEAIMAPLF</sequence>
<evidence type="ECO:0000256" key="7">
    <source>
        <dbReference type="SAM" id="Phobius"/>
    </source>
</evidence>
<evidence type="ECO:0000256" key="4">
    <source>
        <dbReference type="ARBA" id="ARBA00022692"/>
    </source>
</evidence>
<reference evidence="8" key="2">
    <citation type="journal article" date="2014" name="ISME J.">
        <title>Microbial stratification in low pH oxic and suboxic macroscopic growths along an acid mine drainage.</title>
        <authorList>
            <person name="Mendez-Garcia C."/>
            <person name="Mesa V."/>
            <person name="Sprenger R.R."/>
            <person name="Richter M."/>
            <person name="Diez M.S."/>
            <person name="Solano J."/>
            <person name="Bargiela R."/>
            <person name="Golyshina O.V."/>
            <person name="Manteca A."/>
            <person name="Ramos J.L."/>
            <person name="Gallego J.R."/>
            <person name="Llorente I."/>
            <person name="Martins Dos Santos V.A."/>
            <person name="Jensen O.N."/>
            <person name="Pelaez A.I."/>
            <person name="Sanchez J."/>
            <person name="Ferrer M."/>
        </authorList>
    </citation>
    <scope>NUCLEOTIDE SEQUENCE</scope>
</reference>
<feature type="transmembrane region" description="Helical" evidence="7">
    <location>
        <begin position="53"/>
        <end position="74"/>
    </location>
</feature>
<feature type="transmembrane region" description="Helical" evidence="7">
    <location>
        <begin position="22"/>
        <end position="46"/>
    </location>
</feature>
<dbReference type="InterPro" id="IPR005614">
    <property type="entry name" value="NrfD-like"/>
</dbReference>
<proteinExistence type="inferred from homology"/>
<organism evidence="8">
    <name type="scientific">mine drainage metagenome</name>
    <dbReference type="NCBI Taxonomy" id="410659"/>
    <lineage>
        <taxon>unclassified sequences</taxon>
        <taxon>metagenomes</taxon>
        <taxon>ecological metagenomes</taxon>
    </lineage>
</organism>
<keyword evidence="3" id="KW-1003">Cell membrane</keyword>
<evidence type="ECO:0000256" key="1">
    <source>
        <dbReference type="ARBA" id="ARBA00004651"/>
    </source>
</evidence>
<dbReference type="Gene3D" id="1.20.1630.10">
    <property type="entry name" value="Formate dehydrogenase/DMSO reductase domain"/>
    <property type="match status" value="1"/>
</dbReference>
<dbReference type="InterPro" id="IPR052049">
    <property type="entry name" value="Electron_transfer_protein"/>
</dbReference>
<feature type="non-terminal residue" evidence="8">
    <location>
        <position position="1"/>
    </location>
</feature>
<dbReference type="Pfam" id="PF03916">
    <property type="entry name" value="NrfD"/>
    <property type="match status" value="1"/>
</dbReference>
<evidence type="ECO:0000256" key="3">
    <source>
        <dbReference type="ARBA" id="ARBA00022475"/>
    </source>
</evidence>
<dbReference type="PANTHER" id="PTHR34856">
    <property type="entry name" value="PROTEIN NRFD"/>
    <property type="match status" value="1"/>
</dbReference>
<feature type="transmembrane region" description="Helical" evidence="7">
    <location>
        <begin position="127"/>
        <end position="151"/>
    </location>
</feature>
<evidence type="ECO:0000256" key="5">
    <source>
        <dbReference type="ARBA" id="ARBA00022989"/>
    </source>
</evidence>
<dbReference type="EMBL" id="AUZX01009190">
    <property type="protein sequence ID" value="EQD52626.1"/>
    <property type="molecule type" value="Genomic_DNA"/>
</dbReference>
<evidence type="ECO:0000256" key="2">
    <source>
        <dbReference type="ARBA" id="ARBA00008929"/>
    </source>
</evidence>